<comment type="caution">
    <text evidence="1">The sequence shown here is derived from an EMBL/GenBank/DDBJ whole genome shotgun (WGS) entry which is preliminary data.</text>
</comment>
<protein>
    <recommendedName>
        <fullName evidence="3">Transcriptional regulator</fullName>
    </recommendedName>
</protein>
<dbReference type="NCBIfam" id="TIGR01636">
    <property type="entry name" value="phage_rinA"/>
    <property type="match status" value="1"/>
</dbReference>
<evidence type="ECO:0000313" key="1">
    <source>
        <dbReference type="EMBL" id="TQR26863.1"/>
    </source>
</evidence>
<dbReference type="OrthoDB" id="2735906at2"/>
<sequence>MNSDRGMHDMQRLEKYEVEVLENYWTNFEENKKRMYHRESELSQSDANPAEDAFIQRYTTITNAIEQIYSELDEDLKTIVEMRYWNPSGVIEDWLIIADRLYMSRSKVLKKSKWLIEKTAARIGWV</sequence>
<evidence type="ECO:0000313" key="2">
    <source>
        <dbReference type="Proteomes" id="UP000317944"/>
    </source>
</evidence>
<reference evidence="1 2" key="1">
    <citation type="submission" date="2018-03" db="EMBL/GenBank/DDBJ databases">
        <title>Aerobic endospore-forming bacteria genome sequencing and assembly.</title>
        <authorList>
            <person name="Cavalcante D.A."/>
            <person name="Driks A."/>
            <person name="Putonti C."/>
            <person name="De-Souza M.T."/>
        </authorList>
    </citation>
    <scope>NUCLEOTIDE SEQUENCE [LARGE SCALE GENOMIC DNA]</scope>
    <source>
        <strain evidence="1 2">SDF0037</strain>
    </source>
</reference>
<dbReference type="InterPro" id="IPR006523">
    <property type="entry name" value="RinA"/>
</dbReference>
<evidence type="ECO:0008006" key="3">
    <source>
        <dbReference type="Google" id="ProtNLM"/>
    </source>
</evidence>
<name>A0A544U7F2_LYSSH</name>
<gene>
    <name evidence="1" type="ORF">C7Y47_24055</name>
</gene>
<dbReference type="Proteomes" id="UP000317944">
    <property type="component" value="Unassembled WGS sequence"/>
</dbReference>
<dbReference type="EMBL" id="SADV01000041">
    <property type="protein sequence ID" value="TQR26863.1"/>
    <property type="molecule type" value="Genomic_DNA"/>
</dbReference>
<accession>A0A544U7F2</accession>
<proteinExistence type="predicted"/>
<organism evidence="1 2">
    <name type="scientific">Lysinibacillus sphaericus</name>
    <name type="common">Bacillus sphaericus</name>
    <dbReference type="NCBI Taxonomy" id="1421"/>
    <lineage>
        <taxon>Bacteria</taxon>
        <taxon>Bacillati</taxon>
        <taxon>Bacillota</taxon>
        <taxon>Bacilli</taxon>
        <taxon>Bacillales</taxon>
        <taxon>Bacillaceae</taxon>
        <taxon>Lysinibacillus</taxon>
    </lineage>
</organism>
<dbReference type="AlphaFoldDB" id="A0A544U7F2"/>